<keyword evidence="3" id="KW-1185">Reference proteome</keyword>
<protein>
    <submittedName>
        <fullName evidence="2">Uncharacterized protein</fullName>
    </submittedName>
</protein>
<proteinExistence type="predicted"/>
<reference evidence="2" key="1">
    <citation type="submission" date="2021-04" db="EMBL/GenBank/DDBJ databases">
        <title>The complete genome sequence of Caulobacter sp. S6.</title>
        <authorList>
            <person name="Tang Y."/>
            <person name="Ouyang W."/>
            <person name="Liu Q."/>
            <person name="Huang B."/>
            <person name="Guo Z."/>
            <person name="Lei P."/>
        </authorList>
    </citation>
    <scope>NUCLEOTIDE SEQUENCE</scope>
    <source>
        <strain evidence="2">S6</strain>
    </source>
</reference>
<accession>A0A975G307</accession>
<dbReference type="Proteomes" id="UP000676409">
    <property type="component" value="Chromosome"/>
</dbReference>
<evidence type="ECO:0000313" key="2">
    <source>
        <dbReference type="EMBL" id="QUD89766.1"/>
    </source>
</evidence>
<evidence type="ECO:0000256" key="1">
    <source>
        <dbReference type="SAM" id="MobiDB-lite"/>
    </source>
</evidence>
<sequence length="152" mass="16028">MSVAPPVAHRSKAAPSAAPQTRGGWGVHGKAHDRTRLRLLGALRGGGELVWPAGAVQVTYELDLFGRGPLRVANGNLEGDFSSLIPNDPDEFARPMGLRLRLDDGGELEVTLIALDADGCEFDAQGAAVGAYMAARLDDGAPISDQQSARWI</sequence>
<dbReference type="RefSeq" id="WP_211939818.1">
    <property type="nucleotide sequence ID" value="NZ_CP073078.1"/>
</dbReference>
<name>A0A975G307_9CAUL</name>
<feature type="region of interest" description="Disordered" evidence="1">
    <location>
        <begin position="1"/>
        <end position="29"/>
    </location>
</feature>
<evidence type="ECO:0000313" key="3">
    <source>
        <dbReference type="Proteomes" id="UP000676409"/>
    </source>
</evidence>
<dbReference type="KEGG" id="caul:KCG34_07815"/>
<gene>
    <name evidence="2" type="ORF">KCG34_07815</name>
</gene>
<organism evidence="2 3">
    <name type="scientific">Phenylobacterium montanum</name>
    <dbReference type="NCBI Taxonomy" id="2823693"/>
    <lineage>
        <taxon>Bacteria</taxon>
        <taxon>Pseudomonadati</taxon>
        <taxon>Pseudomonadota</taxon>
        <taxon>Alphaproteobacteria</taxon>
        <taxon>Caulobacterales</taxon>
        <taxon>Caulobacteraceae</taxon>
        <taxon>Phenylobacterium</taxon>
    </lineage>
</organism>
<dbReference type="EMBL" id="CP073078">
    <property type="protein sequence ID" value="QUD89766.1"/>
    <property type="molecule type" value="Genomic_DNA"/>
</dbReference>
<dbReference type="AlphaFoldDB" id="A0A975G307"/>